<dbReference type="Proteomes" id="UP000670092">
    <property type="component" value="Unassembled WGS sequence"/>
</dbReference>
<feature type="transmembrane region" description="Helical" evidence="1">
    <location>
        <begin position="57"/>
        <end position="74"/>
    </location>
</feature>
<comment type="caution">
    <text evidence="2">The sequence shown here is derived from an EMBL/GenBank/DDBJ whole genome shotgun (WGS) entry which is preliminary data.</text>
</comment>
<evidence type="ECO:0000313" key="2">
    <source>
        <dbReference type="EMBL" id="KAG5299005.1"/>
    </source>
</evidence>
<gene>
    <name evidence="2" type="ORF">I7I52_09167</name>
</gene>
<organism evidence="2 3">
    <name type="scientific">Ajellomyces capsulatus</name>
    <name type="common">Darling's disease fungus</name>
    <name type="synonym">Histoplasma capsulatum</name>
    <dbReference type="NCBI Taxonomy" id="5037"/>
    <lineage>
        <taxon>Eukaryota</taxon>
        <taxon>Fungi</taxon>
        <taxon>Dikarya</taxon>
        <taxon>Ascomycota</taxon>
        <taxon>Pezizomycotina</taxon>
        <taxon>Eurotiomycetes</taxon>
        <taxon>Eurotiomycetidae</taxon>
        <taxon>Onygenales</taxon>
        <taxon>Ajellomycetaceae</taxon>
        <taxon>Histoplasma</taxon>
    </lineage>
</organism>
<keyword evidence="1" id="KW-0812">Transmembrane</keyword>
<reference evidence="2 3" key="1">
    <citation type="submission" date="2021-01" db="EMBL/GenBank/DDBJ databases">
        <title>Chromosome-level genome assembly of a human fungal pathogen reveals clustering of transcriptionally co-regulated genes.</title>
        <authorList>
            <person name="Voorhies M."/>
            <person name="Cohen S."/>
            <person name="Shea T.P."/>
            <person name="Petrus S."/>
            <person name="Munoz J.F."/>
            <person name="Poplawski S."/>
            <person name="Goldman W.E."/>
            <person name="Michael T."/>
            <person name="Cuomo C.A."/>
            <person name="Sil A."/>
            <person name="Beyhan S."/>
        </authorList>
    </citation>
    <scope>NUCLEOTIDE SEQUENCE [LARGE SCALE GENOMIC DNA]</scope>
    <source>
        <strain evidence="2 3">G184AR</strain>
    </source>
</reference>
<accession>A0A8H7YUX7</accession>
<keyword evidence="1" id="KW-1133">Transmembrane helix</keyword>
<dbReference type="EMBL" id="JAEVHI010000002">
    <property type="protein sequence ID" value="KAG5299005.1"/>
    <property type="molecule type" value="Genomic_DNA"/>
</dbReference>
<sequence length="139" mass="15531">MTKKDEIFCYCRIEGYPPSLLLPQQFGKMSSNQEKGPGEDRFLYSVPWPRTVHPFQFYYLPWYGVALFILICGGPPSVSPGLPWVLFFSLFILFFLHPFSSSPGAKAVALLIPISLSLSLSLSLSRPLAVKPTIFNNAA</sequence>
<keyword evidence="1" id="KW-0472">Membrane</keyword>
<feature type="transmembrane region" description="Helical" evidence="1">
    <location>
        <begin position="81"/>
        <end position="99"/>
    </location>
</feature>
<dbReference type="VEuPathDB" id="FungiDB:I7I52_09167"/>
<proteinExistence type="predicted"/>
<evidence type="ECO:0000313" key="3">
    <source>
        <dbReference type="Proteomes" id="UP000670092"/>
    </source>
</evidence>
<dbReference type="AlphaFoldDB" id="A0A8H7YUX7"/>
<name>A0A8H7YUX7_AJECA</name>
<feature type="transmembrane region" description="Helical" evidence="1">
    <location>
        <begin position="105"/>
        <end position="124"/>
    </location>
</feature>
<protein>
    <submittedName>
        <fullName evidence="2">Uncharacterized protein</fullName>
    </submittedName>
</protein>
<evidence type="ECO:0000256" key="1">
    <source>
        <dbReference type="SAM" id="Phobius"/>
    </source>
</evidence>